<feature type="region of interest" description="Disordered" evidence="1">
    <location>
        <begin position="21"/>
        <end position="41"/>
    </location>
</feature>
<reference evidence="2" key="1">
    <citation type="journal article" date="2022" name="bioRxiv">
        <title>Sequencing and chromosome-scale assembly of the giantPleurodeles waltlgenome.</title>
        <authorList>
            <person name="Brown T."/>
            <person name="Elewa A."/>
            <person name="Iarovenko S."/>
            <person name="Subramanian E."/>
            <person name="Araus A.J."/>
            <person name="Petzold A."/>
            <person name="Susuki M."/>
            <person name="Suzuki K.-i.T."/>
            <person name="Hayashi T."/>
            <person name="Toyoda A."/>
            <person name="Oliveira C."/>
            <person name="Osipova E."/>
            <person name="Leigh N.D."/>
            <person name="Simon A."/>
            <person name="Yun M.H."/>
        </authorList>
    </citation>
    <scope>NUCLEOTIDE SEQUENCE</scope>
    <source>
        <strain evidence="2">20211129_DDA</strain>
        <tissue evidence="2">Liver</tissue>
    </source>
</reference>
<evidence type="ECO:0000256" key="1">
    <source>
        <dbReference type="SAM" id="MobiDB-lite"/>
    </source>
</evidence>
<dbReference type="EMBL" id="JANPWB010000001">
    <property type="protein sequence ID" value="KAJ1214006.1"/>
    <property type="molecule type" value="Genomic_DNA"/>
</dbReference>
<proteinExistence type="predicted"/>
<dbReference type="Proteomes" id="UP001066276">
    <property type="component" value="Chromosome 1_1"/>
</dbReference>
<accession>A0AAV7WMW0</accession>
<dbReference type="AlphaFoldDB" id="A0AAV7WMW0"/>
<keyword evidence="3" id="KW-1185">Reference proteome</keyword>
<feature type="non-terminal residue" evidence="2">
    <location>
        <position position="1"/>
    </location>
</feature>
<comment type="caution">
    <text evidence="2">The sequence shown here is derived from an EMBL/GenBank/DDBJ whole genome shotgun (WGS) entry which is preliminary data.</text>
</comment>
<feature type="non-terminal residue" evidence="2">
    <location>
        <position position="54"/>
    </location>
</feature>
<gene>
    <name evidence="2" type="ORF">NDU88_001634</name>
</gene>
<protein>
    <submittedName>
        <fullName evidence="2">Uncharacterized protein</fullName>
    </submittedName>
</protein>
<evidence type="ECO:0000313" key="3">
    <source>
        <dbReference type="Proteomes" id="UP001066276"/>
    </source>
</evidence>
<evidence type="ECO:0000313" key="2">
    <source>
        <dbReference type="EMBL" id="KAJ1214006.1"/>
    </source>
</evidence>
<organism evidence="2 3">
    <name type="scientific">Pleurodeles waltl</name>
    <name type="common">Iberian ribbed newt</name>
    <dbReference type="NCBI Taxonomy" id="8319"/>
    <lineage>
        <taxon>Eukaryota</taxon>
        <taxon>Metazoa</taxon>
        <taxon>Chordata</taxon>
        <taxon>Craniata</taxon>
        <taxon>Vertebrata</taxon>
        <taxon>Euteleostomi</taxon>
        <taxon>Amphibia</taxon>
        <taxon>Batrachia</taxon>
        <taxon>Caudata</taxon>
        <taxon>Salamandroidea</taxon>
        <taxon>Salamandridae</taxon>
        <taxon>Pleurodelinae</taxon>
        <taxon>Pleurodeles</taxon>
    </lineage>
</organism>
<sequence>WEGKLHQLRSLKEAYNVVQLEEPSGESQGSSKMERRNKRCTRWQIVSHGSTKLD</sequence>
<name>A0AAV7WMW0_PLEWA</name>